<keyword evidence="3 6" id="KW-0808">Transferase</keyword>
<dbReference type="CDD" id="cd02027">
    <property type="entry name" value="APSK"/>
    <property type="match status" value="1"/>
</dbReference>
<dbReference type="EC" id="2.7.1.25" evidence="2 6"/>
<comment type="pathway">
    <text evidence="6 7">Sulfur metabolism; hydrogen sulfide biosynthesis; sulfite from sulfate: step 2/3.</text>
</comment>
<name>A0A2V5K6M0_9BACL</name>
<comment type="similarity">
    <text evidence="6 7">Belongs to the APS kinase family.</text>
</comment>
<evidence type="ECO:0000313" key="10">
    <source>
        <dbReference type="Proteomes" id="UP000247476"/>
    </source>
</evidence>
<evidence type="ECO:0000259" key="8">
    <source>
        <dbReference type="Pfam" id="PF01583"/>
    </source>
</evidence>
<dbReference type="PANTHER" id="PTHR42700:SF1">
    <property type="entry name" value="SULFATE ADENYLYLTRANSFERASE"/>
    <property type="match status" value="1"/>
</dbReference>
<accession>A0A2V5K6M0</accession>
<dbReference type="AlphaFoldDB" id="A0A2V5K6M0"/>
<dbReference type="GO" id="GO:0004781">
    <property type="term" value="F:sulfate adenylyltransferase (ATP) activity"/>
    <property type="evidence" value="ECO:0007669"/>
    <property type="project" value="TreeGrafter"/>
</dbReference>
<evidence type="ECO:0000256" key="4">
    <source>
        <dbReference type="ARBA" id="ARBA00022741"/>
    </source>
</evidence>
<feature type="binding site" evidence="6">
    <location>
        <begin position="34"/>
        <end position="41"/>
    </location>
    <ligand>
        <name>ATP</name>
        <dbReference type="ChEBI" id="CHEBI:30616"/>
    </ligand>
</feature>
<dbReference type="InterPro" id="IPR059117">
    <property type="entry name" value="APS_kinase_dom"/>
</dbReference>
<gene>
    <name evidence="6 9" type="primary">cysC</name>
    <name evidence="9" type="ORF">DLM86_17500</name>
</gene>
<dbReference type="Pfam" id="PF01583">
    <property type="entry name" value="APS_kinase"/>
    <property type="match status" value="1"/>
</dbReference>
<comment type="function">
    <text evidence="6 7">Catalyzes the synthesis of activated sulfate.</text>
</comment>
<sequence>MSIRFPAAYAVSFRYFGVEEDRGMKSNVVVWLTGLSGAGKTTLALALKEKLGHAIVLDGDELRKGLNSDLGFSDQDRREVSRRTGEVAKLLLNEGFYVIVSSISPFRASRDQVRAMLSPRFVEVFVDCPLDICEARDPKGLYRKARAGEIGSFTGISHPYEPPLHPEVRCRTDRDPVEQCVRDILQAVHNHGIGDA</sequence>
<dbReference type="InterPro" id="IPR027417">
    <property type="entry name" value="P-loop_NTPase"/>
</dbReference>
<keyword evidence="10" id="KW-1185">Reference proteome</keyword>
<dbReference type="UniPathway" id="UPA00140">
    <property type="reaction ID" value="UER00205"/>
</dbReference>
<protein>
    <recommendedName>
        <fullName evidence="2 6">Adenylyl-sulfate kinase</fullName>
        <ecNumber evidence="2 6">2.7.1.25</ecNumber>
    </recommendedName>
    <alternativeName>
        <fullName evidence="6">APS kinase</fullName>
    </alternativeName>
    <alternativeName>
        <fullName evidence="6">ATP adenosine-5'-phosphosulfate 3'-phosphotransferase</fullName>
    </alternativeName>
    <alternativeName>
        <fullName evidence="6">Adenosine-5'-phosphosulfate kinase</fullName>
    </alternativeName>
</protein>
<evidence type="ECO:0000256" key="5">
    <source>
        <dbReference type="ARBA" id="ARBA00022840"/>
    </source>
</evidence>
<dbReference type="PANTHER" id="PTHR42700">
    <property type="entry name" value="SULFATE ADENYLYLTRANSFERASE"/>
    <property type="match status" value="1"/>
</dbReference>
<keyword evidence="5 6" id="KW-0067">ATP-binding</keyword>
<proteinExistence type="inferred from homology"/>
<dbReference type="InterPro" id="IPR050512">
    <property type="entry name" value="Sulf_AdTrans/APS_kinase"/>
</dbReference>
<dbReference type="GO" id="GO:0010134">
    <property type="term" value="P:sulfate assimilation via adenylyl sulfate reduction"/>
    <property type="evidence" value="ECO:0007669"/>
    <property type="project" value="TreeGrafter"/>
</dbReference>
<keyword evidence="6 7" id="KW-0418">Kinase</keyword>
<comment type="catalytic activity">
    <reaction evidence="1 6 7">
        <text>adenosine 5'-phosphosulfate + ATP = 3'-phosphoadenylyl sulfate + ADP + H(+)</text>
        <dbReference type="Rhea" id="RHEA:24152"/>
        <dbReference type="ChEBI" id="CHEBI:15378"/>
        <dbReference type="ChEBI" id="CHEBI:30616"/>
        <dbReference type="ChEBI" id="CHEBI:58243"/>
        <dbReference type="ChEBI" id="CHEBI:58339"/>
        <dbReference type="ChEBI" id="CHEBI:456216"/>
        <dbReference type="EC" id="2.7.1.25"/>
    </reaction>
</comment>
<dbReference type="InterPro" id="IPR002891">
    <property type="entry name" value="APS"/>
</dbReference>
<dbReference type="GO" id="GO:0019379">
    <property type="term" value="P:sulfate assimilation, phosphoadenylyl sulfate reduction by phosphoadenylyl-sulfate reductase (thioredoxin)"/>
    <property type="evidence" value="ECO:0007669"/>
    <property type="project" value="TreeGrafter"/>
</dbReference>
<dbReference type="EMBL" id="QJVJ01000007">
    <property type="protein sequence ID" value="PYI53614.1"/>
    <property type="molecule type" value="Genomic_DNA"/>
</dbReference>
<dbReference type="HAMAP" id="MF_00065">
    <property type="entry name" value="Adenylyl_sulf_kinase"/>
    <property type="match status" value="1"/>
</dbReference>
<dbReference type="OrthoDB" id="9804504at2"/>
<organism evidence="9 10">
    <name type="scientific">Paenibacillus flagellatus</name>
    <dbReference type="NCBI Taxonomy" id="2211139"/>
    <lineage>
        <taxon>Bacteria</taxon>
        <taxon>Bacillati</taxon>
        <taxon>Bacillota</taxon>
        <taxon>Bacilli</taxon>
        <taxon>Bacillales</taxon>
        <taxon>Paenibacillaceae</taxon>
        <taxon>Paenibacillus</taxon>
    </lineage>
</organism>
<keyword evidence="4 6" id="KW-0547">Nucleotide-binding</keyword>
<dbReference type="NCBIfam" id="TIGR00455">
    <property type="entry name" value="apsK"/>
    <property type="match status" value="1"/>
</dbReference>
<feature type="domain" description="APS kinase" evidence="8">
    <location>
        <begin position="28"/>
        <end position="170"/>
    </location>
</feature>
<reference evidence="9 10" key="1">
    <citation type="submission" date="2018-05" db="EMBL/GenBank/DDBJ databases">
        <title>Paenibacillus flagellatus sp. nov., isolated from selenium mineral soil.</title>
        <authorList>
            <person name="Dai X."/>
        </authorList>
    </citation>
    <scope>NUCLEOTIDE SEQUENCE [LARGE SCALE GENOMIC DNA]</scope>
    <source>
        <strain evidence="9 10">DXL2</strain>
    </source>
</reference>
<evidence type="ECO:0000256" key="2">
    <source>
        <dbReference type="ARBA" id="ARBA00012121"/>
    </source>
</evidence>
<dbReference type="GO" id="GO:0005737">
    <property type="term" value="C:cytoplasm"/>
    <property type="evidence" value="ECO:0007669"/>
    <property type="project" value="TreeGrafter"/>
</dbReference>
<dbReference type="SUPFAM" id="SSF52540">
    <property type="entry name" value="P-loop containing nucleoside triphosphate hydrolases"/>
    <property type="match status" value="1"/>
</dbReference>
<dbReference type="NCBIfam" id="NF003013">
    <property type="entry name" value="PRK03846.1"/>
    <property type="match status" value="1"/>
</dbReference>
<evidence type="ECO:0000256" key="6">
    <source>
        <dbReference type="HAMAP-Rule" id="MF_00065"/>
    </source>
</evidence>
<dbReference type="GO" id="GO:0005524">
    <property type="term" value="F:ATP binding"/>
    <property type="evidence" value="ECO:0007669"/>
    <property type="project" value="UniProtKB-UniRule"/>
</dbReference>
<dbReference type="GO" id="GO:0004020">
    <property type="term" value="F:adenylylsulfate kinase activity"/>
    <property type="evidence" value="ECO:0007669"/>
    <property type="project" value="UniProtKB-UniRule"/>
</dbReference>
<feature type="active site" description="Phosphoserine intermediate" evidence="6">
    <location>
        <position position="104"/>
    </location>
</feature>
<keyword evidence="6" id="KW-0597">Phosphoprotein</keyword>
<evidence type="ECO:0000256" key="7">
    <source>
        <dbReference type="RuleBase" id="RU004347"/>
    </source>
</evidence>
<comment type="caution">
    <text evidence="9">The sequence shown here is derived from an EMBL/GenBank/DDBJ whole genome shotgun (WGS) entry which is preliminary data.</text>
</comment>
<dbReference type="Proteomes" id="UP000247476">
    <property type="component" value="Unassembled WGS sequence"/>
</dbReference>
<evidence type="ECO:0000256" key="1">
    <source>
        <dbReference type="ARBA" id="ARBA00001823"/>
    </source>
</evidence>
<evidence type="ECO:0000313" key="9">
    <source>
        <dbReference type="EMBL" id="PYI53614.1"/>
    </source>
</evidence>
<dbReference type="GO" id="GO:0070814">
    <property type="term" value="P:hydrogen sulfide biosynthetic process"/>
    <property type="evidence" value="ECO:0007669"/>
    <property type="project" value="UniProtKB-UniRule"/>
</dbReference>
<dbReference type="Gene3D" id="3.40.50.300">
    <property type="entry name" value="P-loop containing nucleotide triphosphate hydrolases"/>
    <property type="match status" value="1"/>
</dbReference>
<evidence type="ECO:0000256" key="3">
    <source>
        <dbReference type="ARBA" id="ARBA00022679"/>
    </source>
</evidence>